<keyword evidence="4 10" id="KW-0288">FMN</keyword>
<evidence type="ECO:0000313" key="15">
    <source>
        <dbReference type="EMBL" id="OOV86372.1"/>
    </source>
</evidence>
<evidence type="ECO:0000256" key="5">
    <source>
        <dbReference type="ARBA" id="ARBA00022694"/>
    </source>
</evidence>
<keyword evidence="7 10" id="KW-0694">RNA-binding</keyword>
<comment type="function">
    <text evidence="9 10">Catalyzes the synthesis of 5,6-dihydrouridine (D), a modified base found in the D-loop of most tRNAs, via the reduction of the C5-C6 double bond in target uridines. Specifically modifies U20 and U20a in tRNAs.</text>
</comment>
<comment type="catalytic activity">
    <reaction evidence="10">
        <text>5,6-dihydrouridine(20) in tRNA + NAD(+) = uridine(20) in tRNA + NADH + H(+)</text>
        <dbReference type="Rhea" id="RHEA:53340"/>
        <dbReference type="Rhea" id="RHEA-COMP:13533"/>
        <dbReference type="Rhea" id="RHEA-COMP:13534"/>
        <dbReference type="ChEBI" id="CHEBI:15378"/>
        <dbReference type="ChEBI" id="CHEBI:57540"/>
        <dbReference type="ChEBI" id="CHEBI:57945"/>
        <dbReference type="ChEBI" id="CHEBI:65315"/>
        <dbReference type="ChEBI" id="CHEBI:74443"/>
        <dbReference type="EC" id="1.3.1.91"/>
    </reaction>
</comment>
<dbReference type="NCBIfam" id="NF008774">
    <property type="entry name" value="PRK11815.1"/>
    <property type="match status" value="1"/>
</dbReference>
<evidence type="ECO:0000256" key="3">
    <source>
        <dbReference type="ARBA" id="ARBA00022630"/>
    </source>
</evidence>
<sequence>MSRHRRFSVAPMMDWTDQHYRYFARLLSKEALLYTEMVTTGAILFGKDPDRFLAYNQEEHPVALQLGGSNPGDLAKCSAKATEFGYDEINLNVGCPSDRVQNNMIGACLMGHADLVAECVSAMQSATDTEITVKCRIGIDEQDPEETLPQFIETVAKAGCKSFTLHARKAWLEGLSPKQNRDVPPLDYDLVYRMKQAYPELEIMINGGITTFDQMATHLEHTDGVMVGREAYQNPYLLAEVDRKIFGLDTPVISRHDVLVKMLPYIEQQRSKGTYLGHITRHLLGIFQGCPGGRKFRRHISENAYKEGAGPEVLEQAMALVSEQAIQDAAFSE</sequence>
<dbReference type="STRING" id="966.BTA35_0213855"/>
<dbReference type="GO" id="GO:0102264">
    <property type="term" value="F:tRNA-dihydrouridine20 synthase activity"/>
    <property type="evidence" value="ECO:0007669"/>
    <property type="project" value="UniProtKB-EC"/>
</dbReference>
<evidence type="ECO:0000256" key="1">
    <source>
        <dbReference type="ARBA" id="ARBA00001917"/>
    </source>
</evidence>
<keyword evidence="16" id="KW-1185">Reference proteome</keyword>
<dbReference type="InterPro" id="IPR001269">
    <property type="entry name" value="DUS_fam"/>
</dbReference>
<dbReference type="CDD" id="cd02801">
    <property type="entry name" value="DUS_like_FMN"/>
    <property type="match status" value="1"/>
</dbReference>
<dbReference type="EC" id="1.3.1.91" evidence="10"/>
<comment type="similarity">
    <text evidence="10">Belongs to the Dus family. DusA subfamily.</text>
</comment>
<evidence type="ECO:0000256" key="10">
    <source>
        <dbReference type="HAMAP-Rule" id="MF_02041"/>
    </source>
</evidence>
<keyword evidence="6 10" id="KW-0521">NADP</keyword>
<evidence type="ECO:0000256" key="12">
    <source>
        <dbReference type="PIRSR" id="PIRSR006621-1"/>
    </source>
</evidence>
<keyword evidence="8 10" id="KW-0560">Oxidoreductase</keyword>
<dbReference type="AlphaFoldDB" id="A0A1T1H957"/>
<feature type="site" description="Interacts with tRNA; defines subfamily-specific binding signature" evidence="10">
    <location>
        <position position="178"/>
    </location>
</feature>
<evidence type="ECO:0000256" key="13">
    <source>
        <dbReference type="PIRSR" id="PIRSR006621-2"/>
    </source>
</evidence>
<dbReference type="InterPro" id="IPR018517">
    <property type="entry name" value="tRNA_hU_synthase_CS"/>
</dbReference>
<dbReference type="FunFam" id="3.20.20.70:FF:000083">
    <property type="entry name" value="tRNA-dihydrouridine(20/20a) synthase"/>
    <property type="match status" value="1"/>
</dbReference>
<feature type="binding site" evidence="10 13">
    <location>
        <begin position="11"/>
        <end position="13"/>
    </location>
    <ligand>
        <name>FMN</name>
        <dbReference type="ChEBI" id="CHEBI:58210"/>
    </ligand>
</feature>
<dbReference type="Proteomes" id="UP000190064">
    <property type="component" value="Unassembled WGS sequence"/>
</dbReference>
<dbReference type="GO" id="GO:0010181">
    <property type="term" value="F:FMN binding"/>
    <property type="evidence" value="ECO:0007669"/>
    <property type="project" value="UniProtKB-UniRule"/>
</dbReference>
<comment type="catalytic activity">
    <reaction evidence="10">
        <text>5,6-dihydrouridine(20a) in tRNA + NADP(+) = uridine(20a) in tRNA + NADPH + H(+)</text>
        <dbReference type="Rhea" id="RHEA:53344"/>
        <dbReference type="Rhea" id="RHEA-COMP:13535"/>
        <dbReference type="Rhea" id="RHEA-COMP:13536"/>
        <dbReference type="ChEBI" id="CHEBI:15378"/>
        <dbReference type="ChEBI" id="CHEBI:57783"/>
        <dbReference type="ChEBI" id="CHEBI:58349"/>
        <dbReference type="ChEBI" id="CHEBI:65315"/>
        <dbReference type="ChEBI" id="CHEBI:74443"/>
    </reaction>
</comment>
<feature type="binding site" evidence="10 13">
    <location>
        <begin position="228"/>
        <end position="229"/>
    </location>
    <ligand>
        <name>FMN</name>
        <dbReference type="ChEBI" id="CHEBI:58210"/>
    </ligand>
</feature>
<evidence type="ECO:0000313" key="16">
    <source>
        <dbReference type="Proteomes" id="UP000190064"/>
    </source>
</evidence>
<comment type="catalytic activity">
    <reaction evidence="10">
        <text>5,6-dihydrouridine(20) in tRNA + NADP(+) = uridine(20) in tRNA + NADPH + H(+)</text>
        <dbReference type="Rhea" id="RHEA:53336"/>
        <dbReference type="Rhea" id="RHEA-COMP:13533"/>
        <dbReference type="Rhea" id="RHEA-COMP:13534"/>
        <dbReference type="ChEBI" id="CHEBI:15378"/>
        <dbReference type="ChEBI" id="CHEBI:57783"/>
        <dbReference type="ChEBI" id="CHEBI:58349"/>
        <dbReference type="ChEBI" id="CHEBI:65315"/>
        <dbReference type="ChEBI" id="CHEBI:74443"/>
        <dbReference type="EC" id="1.3.1.91"/>
    </reaction>
</comment>
<feature type="binding site" evidence="10 13">
    <location>
        <position position="134"/>
    </location>
    <ligand>
        <name>FMN</name>
        <dbReference type="ChEBI" id="CHEBI:58210"/>
    </ligand>
</feature>
<dbReference type="NCBIfam" id="TIGR00742">
    <property type="entry name" value="yjbN"/>
    <property type="match status" value="1"/>
</dbReference>
<dbReference type="PROSITE" id="PS01136">
    <property type="entry name" value="UPF0034"/>
    <property type="match status" value="1"/>
</dbReference>
<dbReference type="Gene3D" id="1.20.120.1460">
    <property type="match status" value="1"/>
</dbReference>
<dbReference type="HAMAP" id="MF_02041">
    <property type="entry name" value="DusA_subfam"/>
    <property type="match status" value="1"/>
</dbReference>
<comment type="catalytic activity">
    <reaction evidence="10">
        <text>5,6-dihydrouridine(20a) in tRNA + NAD(+) = uridine(20a) in tRNA + NADH + H(+)</text>
        <dbReference type="Rhea" id="RHEA:53348"/>
        <dbReference type="Rhea" id="RHEA-COMP:13535"/>
        <dbReference type="Rhea" id="RHEA-COMP:13536"/>
        <dbReference type="ChEBI" id="CHEBI:15378"/>
        <dbReference type="ChEBI" id="CHEBI:57540"/>
        <dbReference type="ChEBI" id="CHEBI:57945"/>
        <dbReference type="ChEBI" id="CHEBI:65315"/>
        <dbReference type="ChEBI" id="CHEBI:74443"/>
    </reaction>
</comment>
<dbReference type="PANTHER" id="PTHR42907:SF1">
    <property type="entry name" value="FMN-LINKED OXIDOREDUCTASES SUPERFAMILY PROTEIN"/>
    <property type="match status" value="1"/>
</dbReference>
<keyword evidence="13" id="KW-0547">Nucleotide-binding</keyword>
<feature type="site" description="Interacts with tRNA; defines subfamily-specific binding signature" evidence="10">
    <location>
        <position position="294"/>
    </location>
</feature>
<comment type="cofactor">
    <cofactor evidence="1 10 11 13">
        <name>FMN</name>
        <dbReference type="ChEBI" id="CHEBI:58210"/>
    </cofactor>
</comment>
<dbReference type="Pfam" id="PF01207">
    <property type="entry name" value="Dus"/>
    <property type="match status" value="1"/>
</dbReference>
<evidence type="ECO:0000256" key="11">
    <source>
        <dbReference type="PIRNR" id="PIRNR006621"/>
    </source>
</evidence>
<keyword evidence="5 10" id="KW-0819">tRNA processing</keyword>
<evidence type="ECO:0000256" key="8">
    <source>
        <dbReference type="ARBA" id="ARBA00023002"/>
    </source>
</evidence>
<dbReference type="SUPFAM" id="SSF51395">
    <property type="entry name" value="FMN-linked oxidoreductases"/>
    <property type="match status" value="1"/>
</dbReference>
<dbReference type="GO" id="GO:0102266">
    <property type="term" value="F:tRNA-dihydrouridine20a synthase activity"/>
    <property type="evidence" value="ECO:0007669"/>
    <property type="project" value="RHEA"/>
</dbReference>
<dbReference type="PANTHER" id="PTHR42907">
    <property type="entry name" value="FMN-LINKED OXIDOREDUCTASES SUPERFAMILY PROTEIN"/>
    <property type="match status" value="1"/>
</dbReference>
<feature type="binding site" evidence="10 13">
    <location>
        <begin position="206"/>
        <end position="208"/>
    </location>
    <ligand>
        <name>FMN</name>
        <dbReference type="ChEBI" id="CHEBI:58210"/>
    </ligand>
</feature>
<evidence type="ECO:0000256" key="2">
    <source>
        <dbReference type="ARBA" id="ARBA00022555"/>
    </source>
</evidence>
<feature type="site" description="Interacts with tRNA" evidence="10">
    <location>
        <position position="92"/>
    </location>
</feature>
<dbReference type="InterPro" id="IPR035587">
    <property type="entry name" value="DUS-like_FMN-bd"/>
</dbReference>
<comment type="similarity">
    <text evidence="11">Belongs to the dus family.</text>
</comment>
<gene>
    <name evidence="10" type="primary">dusA</name>
    <name evidence="15" type="ORF">BTA35_0213855</name>
</gene>
<feature type="binding site" evidence="10 13">
    <location>
        <position position="65"/>
    </location>
    <ligand>
        <name>FMN</name>
        <dbReference type="ChEBI" id="CHEBI:58210"/>
    </ligand>
</feature>
<dbReference type="GO" id="GO:0050660">
    <property type="term" value="F:flavin adenine dinucleotide binding"/>
    <property type="evidence" value="ECO:0007669"/>
    <property type="project" value="InterPro"/>
</dbReference>
<feature type="site" description="Interacts with tRNA; defines subfamily-specific binding signature" evidence="10">
    <location>
        <position position="297"/>
    </location>
</feature>
<dbReference type="EMBL" id="MTSD02000007">
    <property type="protein sequence ID" value="OOV86372.1"/>
    <property type="molecule type" value="Genomic_DNA"/>
</dbReference>
<dbReference type="InterPro" id="IPR013785">
    <property type="entry name" value="Aldolase_TIM"/>
</dbReference>
<evidence type="ECO:0000256" key="6">
    <source>
        <dbReference type="ARBA" id="ARBA00022857"/>
    </source>
</evidence>
<protein>
    <recommendedName>
        <fullName evidence="10">tRNA-dihydrouridine(20/20a) synthase</fullName>
        <ecNumber evidence="10">1.3.1.91</ecNumber>
    </recommendedName>
    <alternativeName>
        <fullName evidence="10">U20-specific dihydrouridine synthase</fullName>
        <shortName evidence="10">U20-specific Dus</shortName>
    </alternativeName>
    <alternativeName>
        <fullName evidence="10">tRNA-dihydrouridine synthase A</fullName>
    </alternativeName>
</protein>
<feature type="domain" description="DUS-like FMN-binding" evidence="14">
    <location>
        <begin position="9"/>
        <end position="316"/>
    </location>
</feature>
<dbReference type="PIRSF" id="PIRSF006621">
    <property type="entry name" value="Dus"/>
    <property type="match status" value="1"/>
</dbReference>
<name>A0A1T1H957_OCELI</name>
<evidence type="ECO:0000256" key="4">
    <source>
        <dbReference type="ARBA" id="ARBA00022643"/>
    </source>
</evidence>
<evidence type="ECO:0000256" key="9">
    <source>
        <dbReference type="ARBA" id="ARBA00058013"/>
    </source>
</evidence>
<reference evidence="15" key="1">
    <citation type="submission" date="2017-02" db="EMBL/GenBank/DDBJ databases">
        <title>Draft Genome Sequence of the Salt Water Bacterium Oceanospirillum linum ATCC 11336.</title>
        <authorList>
            <person name="Trachtenberg A.M."/>
            <person name="Carney J.G."/>
            <person name="Linnane J.D."/>
            <person name="Rheaume B.A."/>
            <person name="Pitts N.L."/>
            <person name="Mykles D.L."/>
            <person name="Maclea K.S."/>
        </authorList>
    </citation>
    <scope>NUCLEOTIDE SEQUENCE [LARGE SCALE GENOMIC DNA]</scope>
    <source>
        <strain evidence="15">ATCC 11336</strain>
    </source>
</reference>
<proteinExistence type="inferred from homology"/>
<feature type="site" description="Interacts with tRNA" evidence="10">
    <location>
        <position position="181"/>
    </location>
</feature>
<dbReference type="InterPro" id="IPR004653">
    <property type="entry name" value="DusA"/>
</dbReference>
<feature type="binding site" evidence="10 13">
    <location>
        <position position="166"/>
    </location>
    <ligand>
        <name>FMN</name>
        <dbReference type="ChEBI" id="CHEBI:58210"/>
    </ligand>
</feature>
<dbReference type="Gene3D" id="3.20.20.70">
    <property type="entry name" value="Aldolase class I"/>
    <property type="match status" value="1"/>
</dbReference>
<keyword evidence="3 10" id="KW-0285">Flavoprotein</keyword>
<feature type="active site" description="Proton donor" evidence="10 12">
    <location>
        <position position="95"/>
    </location>
</feature>
<comment type="caution">
    <text evidence="15">The sequence shown here is derived from an EMBL/GenBank/DDBJ whole genome shotgun (WGS) entry which is preliminary data.</text>
</comment>
<evidence type="ECO:0000259" key="14">
    <source>
        <dbReference type="Pfam" id="PF01207"/>
    </source>
</evidence>
<organism evidence="15 16">
    <name type="scientific">Oceanospirillum linum</name>
    <dbReference type="NCBI Taxonomy" id="966"/>
    <lineage>
        <taxon>Bacteria</taxon>
        <taxon>Pseudomonadati</taxon>
        <taxon>Pseudomonadota</taxon>
        <taxon>Gammaproteobacteria</taxon>
        <taxon>Oceanospirillales</taxon>
        <taxon>Oceanospirillaceae</taxon>
        <taxon>Oceanospirillum</taxon>
    </lineage>
</organism>
<dbReference type="GO" id="GO:0000049">
    <property type="term" value="F:tRNA binding"/>
    <property type="evidence" value="ECO:0007669"/>
    <property type="project" value="UniProtKB-UniRule"/>
</dbReference>
<accession>A0A1T1H957</accession>
<evidence type="ECO:0000256" key="7">
    <source>
        <dbReference type="ARBA" id="ARBA00022884"/>
    </source>
</evidence>
<keyword evidence="2 10" id="KW-0820">tRNA-binding</keyword>